<name>A0A3L6NE95_FUSOX</name>
<dbReference type="AlphaFoldDB" id="A0A3L6NE95"/>
<dbReference type="EMBL" id="MRCU01000006">
    <property type="protein sequence ID" value="RKK16059.1"/>
    <property type="molecule type" value="Genomic_DNA"/>
</dbReference>
<sequence length="79" mass="8713">MFDKKCMYHQKRHRHLNHFFESRFIKTHIRSTVETPLAGSPSAAPPDSSMLGRETGSGSALQMGSIAELTLAVDAESPL</sequence>
<organism evidence="2">
    <name type="scientific">Fusarium oxysporum f. sp. cepae</name>
    <dbReference type="NCBI Taxonomy" id="396571"/>
    <lineage>
        <taxon>Eukaryota</taxon>
        <taxon>Fungi</taxon>
        <taxon>Dikarya</taxon>
        <taxon>Ascomycota</taxon>
        <taxon>Pezizomycotina</taxon>
        <taxon>Sordariomycetes</taxon>
        <taxon>Hypocreomycetidae</taxon>
        <taxon>Hypocreales</taxon>
        <taxon>Nectriaceae</taxon>
        <taxon>Fusarium</taxon>
        <taxon>Fusarium oxysporum species complex</taxon>
    </lineage>
</organism>
<reference evidence="2" key="1">
    <citation type="journal article" date="2018" name="Sci. Rep.">
        <title>Characterisation of pathogen-specific regions and novel effector candidates in Fusarium oxysporum f. sp. cepae.</title>
        <authorList>
            <person name="Armitage A.D."/>
            <person name="Taylor A."/>
            <person name="Sobczyk M.K."/>
            <person name="Baxter L."/>
            <person name="Greenfield B.P."/>
            <person name="Bates H.J."/>
            <person name="Wilson F."/>
            <person name="Jackson A.C."/>
            <person name="Ott S."/>
            <person name="Harrison R.J."/>
            <person name="Clarkson J.P."/>
        </authorList>
    </citation>
    <scope>NUCLEOTIDE SEQUENCE [LARGE SCALE GENOMIC DNA]</scope>
    <source>
        <strain evidence="2">FoC_Fus2</strain>
    </source>
</reference>
<feature type="region of interest" description="Disordered" evidence="1">
    <location>
        <begin position="35"/>
        <end position="61"/>
    </location>
</feature>
<dbReference type="Proteomes" id="UP000270866">
    <property type="component" value="Chromosome 8"/>
</dbReference>
<feature type="compositionally biased region" description="Low complexity" evidence="1">
    <location>
        <begin position="36"/>
        <end position="49"/>
    </location>
</feature>
<comment type="caution">
    <text evidence="2">The sequence shown here is derived from an EMBL/GenBank/DDBJ whole genome shotgun (WGS) entry which is preliminary data.</text>
</comment>
<proteinExistence type="predicted"/>
<protein>
    <submittedName>
        <fullName evidence="2">Uncharacterized protein</fullName>
    </submittedName>
</protein>
<gene>
    <name evidence="2" type="ORF">BFJ65_g9631</name>
</gene>
<evidence type="ECO:0000256" key="1">
    <source>
        <dbReference type="SAM" id="MobiDB-lite"/>
    </source>
</evidence>
<accession>A0A3L6NE95</accession>
<evidence type="ECO:0000313" key="2">
    <source>
        <dbReference type="EMBL" id="RKK16059.1"/>
    </source>
</evidence>